<evidence type="ECO:0000256" key="6">
    <source>
        <dbReference type="SAM" id="Phobius"/>
    </source>
</evidence>
<dbReference type="EMBL" id="BMMF01000005">
    <property type="protein sequence ID" value="GGK34442.1"/>
    <property type="molecule type" value="Genomic_DNA"/>
</dbReference>
<proteinExistence type="predicted"/>
<reference evidence="8 9" key="1">
    <citation type="journal article" date="2014" name="Int. J. Syst. Evol. Microbiol.">
        <title>Complete genome sequence of Corynebacterium casei LMG S-19264T (=DSM 44701T), isolated from a smear-ripened cheese.</title>
        <authorList>
            <consortium name="US DOE Joint Genome Institute (JGI-PGF)"/>
            <person name="Walter F."/>
            <person name="Albersmeier A."/>
            <person name="Kalinowski J."/>
            <person name="Ruckert C."/>
        </authorList>
    </citation>
    <scope>NUCLEOTIDE SEQUENCE [LARGE SCALE GENOMIC DNA]</scope>
    <source>
        <strain evidence="8 9">CGMCC 1.9161</strain>
    </source>
</reference>
<feature type="domain" description="RDD" evidence="7">
    <location>
        <begin position="30"/>
        <end position="164"/>
    </location>
</feature>
<feature type="transmembrane region" description="Helical" evidence="6">
    <location>
        <begin position="133"/>
        <end position="152"/>
    </location>
</feature>
<dbReference type="InterPro" id="IPR051791">
    <property type="entry name" value="Pra-immunoreactive"/>
</dbReference>
<organism evidence="8 9">
    <name type="scientific">Salinarimonas ramus</name>
    <dbReference type="NCBI Taxonomy" id="690164"/>
    <lineage>
        <taxon>Bacteria</taxon>
        <taxon>Pseudomonadati</taxon>
        <taxon>Pseudomonadota</taxon>
        <taxon>Alphaproteobacteria</taxon>
        <taxon>Hyphomicrobiales</taxon>
        <taxon>Salinarimonadaceae</taxon>
        <taxon>Salinarimonas</taxon>
    </lineage>
</organism>
<dbReference type="RefSeq" id="WP_210317612.1">
    <property type="nucleotide sequence ID" value="NZ_BMMF01000005.1"/>
</dbReference>
<comment type="caution">
    <text evidence="8">The sequence shown here is derived from an EMBL/GenBank/DDBJ whole genome shotgun (WGS) entry which is preliminary data.</text>
</comment>
<keyword evidence="2" id="KW-1003">Cell membrane</keyword>
<evidence type="ECO:0000256" key="1">
    <source>
        <dbReference type="ARBA" id="ARBA00004651"/>
    </source>
</evidence>
<dbReference type="Proteomes" id="UP000600449">
    <property type="component" value="Unassembled WGS sequence"/>
</dbReference>
<evidence type="ECO:0000313" key="8">
    <source>
        <dbReference type="EMBL" id="GGK34442.1"/>
    </source>
</evidence>
<keyword evidence="3 6" id="KW-0812">Transmembrane</keyword>
<keyword evidence="9" id="KW-1185">Reference proteome</keyword>
<protein>
    <recommendedName>
        <fullName evidence="7">RDD domain-containing protein</fullName>
    </recommendedName>
</protein>
<dbReference type="InterPro" id="IPR010432">
    <property type="entry name" value="RDD"/>
</dbReference>
<evidence type="ECO:0000259" key="7">
    <source>
        <dbReference type="Pfam" id="PF06271"/>
    </source>
</evidence>
<gene>
    <name evidence="8" type="primary">yxaI</name>
    <name evidence="8" type="ORF">GCM10011322_21470</name>
</gene>
<evidence type="ECO:0000256" key="4">
    <source>
        <dbReference type="ARBA" id="ARBA00022989"/>
    </source>
</evidence>
<keyword evidence="5 6" id="KW-0472">Membrane</keyword>
<dbReference type="PANTHER" id="PTHR36115:SF4">
    <property type="entry name" value="MEMBRANE PROTEIN"/>
    <property type="match status" value="1"/>
</dbReference>
<evidence type="ECO:0000256" key="5">
    <source>
        <dbReference type="ARBA" id="ARBA00023136"/>
    </source>
</evidence>
<dbReference type="GO" id="GO:0005886">
    <property type="term" value="C:plasma membrane"/>
    <property type="evidence" value="ECO:0007669"/>
    <property type="project" value="UniProtKB-SubCell"/>
</dbReference>
<evidence type="ECO:0000313" key="9">
    <source>
        <dbReference type="Proteomes" id="UP000600449"/>
    </source>
</evidence>
<accession>A0A917Q7W0</accession>
<dbReference type="Pfam" id="PF06271">
    <property type="entry name" value="RDD"/>
    <property type="match status" value="1"/>
</dbReference>
<comment type="subcellular location">
    <subcellularLocation>
        <location evidence="1">Cell membrane</location>
        <topology evidence="1">Multi-pass membrane protein</topology>
    </subcellularLocation>
</comment>
<evidence type="ECO:0000256" key="3">
    <source>
        <dbReference type="ARBA" id="ARBA00022692"/>
    </source>
</evidence>
<keyword evidence="4 6" id="KW-1133">Transmembrane helix</keyword>
<dbReference type="AlphaFoldDB" id="A0A917Q7W0"/>
<evidence type="ECO:0000256" key="2">
    <source>
        <dbReference type="ARBA" id="ARBA00022475"/>
    </source>
</evidence>
<feature type="transmembrane region" description="Helical" evidence="6">
    <location>
        <begin position="44"/>
        <end position="67"/>
    </location>
</feature>
<sequence length="171" mass="18391">MPDIARMDRAYDYAVASVRHPPESRTVAFGGFWVRAVALVIDTIVTMILAVVFGALAGFTLGFLLVLDGASIAQSTDQIALLGNIIGFGVTWLYFAVMESSSMQGTLGKRALGLKVVNSEGGRIGFGRATGRYFAKAISALILFIGYFMAGWTRGKRALHDMIADTYVIKA</sequence>
<name>A0A917Q7W0_9HYPH</name>
<dbReference type="PANTHER" id="PTHR36115">
    <property type="entry name" value="PROLINE-RICH ANTIGEN HOMOLOG-RELATED"/>
    <property type="match status" value="1"/>
</dbReference>
<feature type="transmembrane region" description="Helical" evidence="6">
    <location>
        <begin position="79"/>
        <end position="97"/>
    </location>
</feature>